<dbReference type="AlphaFoldDB" id="A0A6M6JJZ9"/>
<dbReference type="KEGG" id="pbro:HOP40_23445"/>
<dbReference type="Gene3D" id="3.40.50.720">
    <property type="entry name" value="NAD(P)-binding Rossmann-like Domain"/>
    <property type="match status" value="1"/>
</dbReference>
<name>A0A6M6JJZ9_9PSEU</name>
<protein>
    <submittedName>
        <fullName evidence="2">DUF2867 domain-containing protein</fullName>
    </submittedName>
</protein>
<accession>A0A6M6JJZ9</accession>
<evidence type="ECO:0000313" key="3">
    <source>
        <dbReference type="Proteomes" id="UP000505377"/>
    </source>
</evidence>
<keyword evidence="3" id="KW-1185">Reference proteome</keyword>
<dbReference type="PANTHER" id="PTHR12126">
    <property type="entry name" value="NADH-UBIQUINONE OXIDOREDUCTASE 39 KDA SUBUNIT-RELATED"/>
    <property type="match status" value="1"/>
</dbReference>
<dbReference type="Proteomes" id="UP000505377">
    <property type="component" value="Chromosome"/>
</dbReference>
<proteinExistence type="predicted"/>
<dbReference type="SUPFAM" id="SSF51735">
    <property type="entry name" value="NAD(P)-binding Rossmann-fold domains"/>
    <property type="match status" value="1"/>
</dbReference>
<evidence type="ECO:0000313" key="2">
    <source>
        <dbReference type="EMBL" id="QJY48378.1"/>
    </source>
</evidence>
<dbReference type="InterPro" id="IPR036291">
    <property type="entry name" value="NAD(P)-bd_dom_sf"/>
</dbReference>
<dbReference type="GO" id="GO:0044877">
    <property type="term" value="F:protein-containing complex binding"/>
    <property type="evidence" value="ECO:0007669"/>
    <property type="project" value="TreeGrafter"/>
</dbReference>
<reference evidence="2 3" key="1">
    <citation type="submission" date="2020-05" db="EMBL/GenBank/DDBJ databases">
        <authorList>
            <person name="Mo P."/>
        </authorList>
    </citation>
    <scope>NUCLEOTIDE SEQUENCE [LARGE SCALE GENOMIC DNA]</scope>
    <source>
        <strain evidence="2 3">Gen01</strain>
    </source>
</reference>
<dbReference type="PANTHER" id="PTHR12126:SF11">
    <property type="entry name" value="NADH DEHYDROGENASE [UBIQUINONE] 1 ALPHA SUBCOMPLEX SUBUNIT 9, MITOCHONDRIAL"/>
    <property type="match status" value="1"/>
</dbReference>
<dbReference type="EMBL" id="CP053564">
    <property type="protein sequence ID" value="QJY48378.1"/>
    <property type="molecule type" value="Genomic_DNA"/>
</dbReference>
<dbReference type="InterPro" id="IPR021295">
    <property type="entry name" value="DUF2867"/>
</dbReference>
<organism evidence="2 3">
    <name type="scientific">Pseudonocardia broussonetiae</name>
    <dbReference type="NCBI Taxonomy" id="2736640"/>
    <lineage>
        <taxon>Bacteria</taxon>
        <taxon>Bacillati</taxon>
        <taxon>Actinomycetota</taxon>
        <taxon>Actinomycetes</taxon>
        <taxon>Pseudonocardiales</taxon>
        <taxon>Pseudonocardiaceae</taxon>
        <taxon>Pseudonocardia</taxon>
    </lineage>
</organism>
<dbReference type="SUPFAM" id="SSF55961">
    <property type="entry name" value="Bet v1-like"/>
    <property type="match status" value="1"/>
</dbReference>
<feature type="domain" description="NAD(P)-binding" evidence="1">
    <location>
        <begin position="17"/>
        <end position="120"/>
    </location>
</feature>
<gene>
    <name evidence="2" type="ORF">HOP40_23445</name>
</gene>
<sequence>MTAPVGEARRVHCLVIGATGYVGARLVPHLRTAGHAVRVLVRDEAKLDRLPWADDVDRVVGDVSSAADRACRGIDAVFYLVHSMDGPGYADRDRRAAEQLAAAAGAAGVRRVVYLGGLQPAGDANSEHLASRRETGEALLAGPVPAAVLQAGIVVGAGSASFEMIRHLATLSPVLPLPDRAWNAVQPIGIDDVLYHLTACLELPDDVNRTFDIGGAEVLSFRELMTGFATVAGRLRPVALPVPVSAPRLLARAVQALTPVDRHLAGPLLESMAHDLIVRDDPPNGPPPGGPTPYAEAVRRALAEEGAAGRVATDPPEPELDSAHVESVDAPAGVLWDVVRGIGGDNGWYTVPGVWALRGGIDRLLGGVGARRTTPARLEKGAALDWWRVEDVDEGRSLTLRAETKLPGTVFLELRAEPVDAVSSRYVQTVRFLPDGLAGRAYWYAQLPAHEFVFGVMARTIAGVAGTTARRRARPA</sequence>
<dbReference type="InterPro" id="IPR051207">
    <property type="entry name" value="ComplexI_NDUFA9_subunit"/>
</dbReference>
<dbReference type="Pfam" id="PF11066">
    <property type="entry name" value="DUF2867"/>
    <property type="match status" value="1"/>
</dbReference>
<dbReference type="Pfam" id="PF13460">
    <property type="entry name" value="NAD_binding_10"/>
    <property type="match status" value="1"/>
</dbReference>
<dbReference type="InterPro" id="IPR016040">
    <property type="entry name" value="NAD(P)-bd_dom"/>
</dbReference>
<evidence type="ECO:0000259" key="1">
    <source>
        <dbReference type="Pfam" id="PF13460"/>
    </source>
</evidence>